<dbReference type="InterPro" id="IPR001078">
    <property type="entry name" value="2-oxoacid_DH_actylTfrase"/>
</dbReference>
<dbReference type="PROSITE" id="PS50968">
    <property type="entry name" value="BIOTINYL_LIPOYL"/>
    <property type="match status" value="1"/>
</dbReference>
<dbReference type="InterPro" id="IPR000089">
    <property type="entry name" value="Biotin_lipoyl"/>
</dbReference>
<evidence type="ECO:0000256" key="2">
    <source>
        <dbReference type="ARBA" id="ARBA00007317"/>
    </source>
</evidence>
<dbReference type="PANTHER" id="PTHR23151">
    <property type="entry name" value="DIHYDROLIPOAMIDE ACETYL/SUCCINYL-TRANSFERASE-RELATED"/>
    <property type="match status" value="1"/>
</dbReference>
<dbReference type="SUPFAM" id="SSF52777">
    <property type="entry name" value="CoA-dependent acyltransferases"/>
    <property type="match status" value="1"/>
</dbReference>
<dbReference type="GO" id="GO:0006086">
    <property type="term" value="P:pyruvate decarboxylation to acetyl-CoA"/>
    <property type="evidence" value="ECO:0007669"/>
    <property type="project" value="InterPro"/>
</dbReference>
<dbReference type="EC" id="2.3.1.-" evidence="4"/>
<comment type="cofactor">
    <cofactor evidence="1 4">
        <name>(R)-lipoate</name>
        <dbReference type="ChEBI" id="CHEBI:83088"/>
    </cofactor>
</comment>
<dbReference type="InterPro" id="IPR011053">
    <property type="entry name" value="Single_hybrid_motif"/>
</dbReference>
<dbReference type="Gene3D" id="3.30.559.10">
    <property type="entry name" value="Chloramphenicol acetyltransferase-like domain"/>
    <property type="match status" value="1"/>
</dbReference>
<keyword evidence="4" id="KW-0012">Acyltransferase</keyword>
<evidence type="ECO:0000256" key="3">
    <source>
        <dbReference type="ARBA" id="ARBA00022823"/>
    </source>
</evidence>
<feature type="compositionally biased region" description="Pro residues" evidence="5">
    <location>
        <begin position="177"/>
        <end position="189"/>
    </location>
</feature>
<dbReference type="Pfam" id="PF00364">
    <property type="entry name" value="Biotin_lipoyl"/>
    <property type="match status" value="1"/>
</dbReference>
<organism evidence="7 8">
    <name type="scientific">Paraburkholderia lycopersici</name>
    <dbReference type="NCBI Taxonomy" id="416944"/>
    <lineage>
        <taxon>Bacteria</taxon>
        <taxon>Pseudomonadati</taxon>
        <taxon>Pseudomonadota</taxon>
        <taxon>Betaproteobacteria</taxon>
        <taxon>Burkholderiales</taxon>
        <taxon>Burkholderiaceae</taxon>
        <taxon>Paraburkholderia</taxon>
    </lineage>
</organism>
<accession>A0A1G7D8S9</accession>
<dbReference type="InterPro" id="IPR023213">
    <property type="entry name" value="CAT-like_dom_sf"/>
</dbReference>
<dbReference type="CDD" id="cd06849">
    <property type="entry name" value="lipoyl_domain"/>
    <property type="match status" value="1"/>
</dbReference>
<comment type="similarity">
    <text evidence="2 4">Belongs to the 2-oxoacid dehydrogenase family.</text>
</comment>
<dbReference type="RefSeq" id="WP_092006484.1">
    <property type="nucleotide sequence ID" value="NZ_FMYQ01000053.1"/>
</dbReference>
<dbReference type="AlphaFoldDB" id="A0A1G7D8S9"/>
<dbReference type="InterPro" id="IPR045257">
    <property type="entry name" value="E2/Pdx1"/>
</dbReference>
<dbReference type="STRING" id="416944.SAMN05421548_15313"/>
<dbReference type="GO" id="GO:0045254">
    <property type="term" value="C:pyruvate dehydrogenase complex"/>
    <property type="evidence" value="ECO:0007669"/>
    <property type="project" value="InterPro"/>
</dbReference>
<dbReference type="PANTHER" id="PTHR23151:SF75">
    <property type="entry name" value="DIHYDROLIPOYLLYSINE-RESIDUE ACETYLTRANSFERASE COMPONENT 5 OF PYRUVATE DEHYDROGENASE COMPLEX, CHLOROPLASTIC"/>
    <property type="match status" value="1"/>
</dbReference>
<feature type="region of interest" description="Disordered" evidence="5">
    <location>
        <begin position="176"/>
        <end position="196"/>
    </location>
</feature>
<name>A0A1G7D8S9_9BURK</name>
<dbReference type="OrthoDB" id="8562572at2"/>
<feature type="domain" description="Lipoyl-binding" evidence="6">
    <location>
        <begin position="2"/>
        <end position="77"/>
    </location>
</feature>
<dbReference type="GO" id="GO:0004742">
    <property type="term" value="F:dihydrolipoyllysine-residue acetyltransferase activity"/>
    <property type="evidence" value="ECO:0007669"/>
    <property type="project" value="TreeGrafter"/>
</dbReference>
<evidence type="ECO:0000256" key="5">
    <source>
        <dbReference type="SAM" id="MobiDB-lite"/>
    </source>
</evidence>
<gene>
    <name evidence="7" type="ORF">SAMN05421548_15313</name>
</gene>
<dbReference type="Proteomes" id="UP000198908">
    <property type="component" value="Unassembled WGS sequence"/>
</dbReference>
<dbReference type="SUPFAM" id="SSF51230">
    <property type="entry name" value="Single hybrid motif"/>
    <property type="match status" value="1"/>
</dbReference>
<keyword evidence="4 7" id="KW-0808">Transferase</keyword>
<evidence type="ECO:0000313" key="8">
    <source>
        <dbReference type="Proteomes" id="UP000198908"/>
    </source>
</evidence>
<proteinExistence type="inferred from homology"/>
<dbReference type="InterPro" id="IPR003016">
    <property type="entry name" value="2-oxoA_DH_lipoyl-BS"/>
</dbReference>
<evidence type="ECO:0000256" key="4">
    <source>
        <dbReference type="RuleBase" id="RU003423"/>
    </source>
</evidence>
<keyword evidence="8" id="KW-1185">Reference proteome</keyword>
<keyword evidence="7" id="KW-0670">Pyruvate</keyword>
<dbReference type="Gene3D" id="2.40.50.100">
    <property type="match status" value="1"/>
</dbReference>
<evidence type="ECO:0000259" key="6">
    <source>
        <dbReference type="PROSITE" id="PS50968"/>
    </source>
</evidence>
<dbReference type="Pfam" id="PF00198">
    <property type="entry name" value="2-oxoacid_dh"/>
    <property type="match status" value="1"/>
</dbReference>
<protein>
    <recommendedName>
        <fullName evidence="4">Dihydrolipoamide acetyltransferase component of pyruvate dehydrogenase complex</fullName>
        <ecNumber evidence="4">2.3.1.-</ecNumber>
    </recommendedName>
</protein>
<keyword evidence="3 4" id="KW-0450">Lipoyl</keyword>
<evidence type="ECO:0000256" key="1">
    <source>
        <dbReference type="ARBA" id="ARBA00001938"/>
    </source>
</evidence>
<reference evidence="8" key="1">
    <citation type="submission" date="2016-09" db="EMBL/GenBank/DDBJ databases">
        <authorList>
            <person name="Varghese N."/>
            <person name="Submissions S."/>
        </authorList>
    </citation>
    <scope>NUCLEOTIDE SEQUENCE [LARGE SCALE GENOMIC DNA]</scope>
    <source>
        <strain evidence="8">TNe-862</strain>
    </source>
</reference>
<evidence type="ECO:0000313" key="7">
    <source>
        <dbReference type="EMBL" id="SDE47175.1"/>
    </source>
</evidence>
<dbReference type="EMBL" id="FMYQ01000053">
    <property type="protein sequence ID" value="SDE47175.1"/>
    <property type="molecule type" value="Genomic_DNA"/>
</dbReference>
<sequence length="411" mass="42971">MKRPITMPALSDTMSNGTLVRWLKQAGDPVKSGEVIAEVETDKAIMEVEAFHDGILAGPLADANREYPVGQVIGYIDHKAVLTASERTPEAAVAPPVVLPPQAQPMPPPASAVMAAKGSQAESPPPPVIEAQPSSSAVFAAAAAARIQPAHVARSGSDVAPGSSERDLEARAAPIATPAPPAQTPPLTPTDPARHLPGLDLDAGPPYRIVPAPGLRAAVARNMAASTATPTFHVTASMPFGPLMRTAEEHKTSLTLLLVCACAKTIATHPVFNSTYTPVGLAQRERIDIGIAIDGPDGLVAPVLRDVAMRTHGELANDWSALRDKALSRRLALADYRGATFYISDLGTFAIVHAFDSIVPQGAAAILSVAAARDGEAFVTLSCDHRVVFGADAARFLQTLQGWLADPQKLL</sequence>
<dbReference type="PROSITE" id="PS00189">
    <property type="entry name" value="LIPOYL"/>
    <property type="match status" value="1"/>
</dbReference>